<evidence type="ECO:0000313" key="2">
    <source>
        <dbReference type="Proteomes" id="UP000509418"/>
    </source>
</evidence>
<dbReference type="EMBL" id="CP056041">
    <property type="protein sequence ID" value="QKZ23846.1"/>
    <property type="molecule type" value="Genomic_DNA"/>
</dbReference>
<dbReference type="AlphaFoldDB" id="A0A7H8TK04"/>
<protein>
    <submittedName>
        <fullName evidence="1">Uncharacterized protein</fullName>
    </submittedName>
</protein>
<accession>A0A7H8TK04</accession>
<name>A0A7H8TK04_STRCX</name>
<dbReference type="RefSeq" id="WP_176578460.1">
    <property type="nucleotide sequence ID" value="NZ_CBDRGH010000022.1"/>
</dbReference>
<reference evidence="1 2" key="1">
    <citation type="submission" date="2020-06" db="EMBL/GenBank/DDBJ databases">
        <title>Genome mining for natural products.</title>
        <authorList>
            <person name="Zhang B."/>
            <person name="Shi J."/>
            <person name="Ge H."/>
        </authorList>
    </citation>
    <scope>NUCLEOTIDE SEQUENCE [LARGE SCALE GENOMIC DNA]</scope>
    <source>
        <strain evidence="1 2">NA02069</strain>
    </source>
</reference>
<organism evidence="1 2">
    <name type="scientific">Streptomyces chartreusis</name>
    <dbReference type="NCBI Taxonomy" id="1969"/>
    <lineage>
        <taxon>Bacteria</taxon>
        <taxon>Bacillati</taxon>
        <taxon>Actinomycetota</taxon>
        <taxon>Actinomycetes</taxon>
        <taxon>Kitasatosporales</taxon>
        <taxon>Streptomycetaceae</taxon>
        <taxon>Streptomyces</taxon>
    </lineage>
</organism>
<keyword evidence="2" id="KW-1185">Reference proteome</keyword>
<gene>
    <name evidence="1" type="ORF">HUT05_44715</name>
</gene>
<evidence type="ECO:0000313" key="1">
    <source>
        <dbReference type="EMBL" id="QKZ23846.1"/>
    </source>
</evidence>
<dbReference type="Proteomes" id="UP000509418">
    <property type="component" value="Chromosome"/>
</dbReference>
<proteinExistence type="predicted"/>
<sequence>MPFGRAMPIDDAVKLVPVYDPALRTFSVQLWKSGAPAGIHGLIEDFTDANKAVESINAFLQTAQVRELTNQELSDLGQELVLIKG</sequence>